<proteinExistence type="predicted"/>
<reference evidence="4" key="2">
    <citation type="submission" date="2025-08" db="UniProtKB">
        <authorList>
            <consortium name="RefSeq"/>
        </authorList>
    </citation>
    <scope>IDENTIFICATION</scope>
</reference>
<dbReference type="InterPro" id="IPR029480">
    <property type="entry name" value="Transpos_assoc"/>
</dbReference>
<dbReference type="RefSeq" id="XP_008233167.1">
    <property type="nucleotide sequence ID" value="XM_008234945.1"/>
</dbReference>
<organism evidence="3 4">
    <name type="scientific">Prunus mume</name>
    <name type="common">Japanese apricot</name>
    <name type="synonym">Armeniaca mume</name>
    <dbReference type="NCBI Taxonomy" id="102107"/>
    <lineage>
        <taxon>Eukaryota</taxon>
        <taxon>Viridiplantae</taxon>
        <taxon>Streptophyta</taxon>
        <taxon>Embryophyta</taxon>
        <taxon>Tracheophyta</taxon>
        <taxon>Spermatophyta</taxon>
        <taxon>Magnoliopsida</taxon>
        <taxon>eudicotyledons</taxon>
        <taxon>Gunneridae</taxon>
        <taxon>Pentapetalae</taxon>
        <taxon>rosids</taxon>
        <taxon>fabids</taxon>
        <taxon>Rosales</taxon>
        <taxon>Rosaceae</taxon>
        <taxon>Amygdaloideae</taxon>
        <taxon>Amygdaleae</taxon>
        <taxon>Prunus</taxon>
    </lineage>
</organism>
<name>A0ABM0P1R9_PRUMU</name>
<dbReference type="Pfam" id="PF02992">
    <property type="entry name" value="Transposase_21"/>
    <property type="match status" value="1"/>
</dbReference>
<dbReference type="Pfam" id="PF13952">
    <property type="entry name" value="DUF4216"/>
    <property type="match status" value="1"/>
</dbReference>
<gene>
    <name evidence="4" type="primary">LOC103332221</name>
</gene>
<dbReference type="Pfam" id="PF13963">
    <property type="entry name" value="Transpos_assoc"/>
    <property type="match status" value="1"/>
</dbReference>
<dbReference type="InterPro" id="IPR004242">
    <property type="entry name" value="Transposase_21"/>
</dbReference>
<protein>
    <submittedName>
        <fullName evidence="4">Uncharacterized protein LOC103332221</fullName>
    </submittedName>
</protein>
<evidence type="ECO:0000259" key="1">
    <source>
        <dbReference type="Pfam" id="PF13952"/>
    </source>
</evidence>
<dbReference type="PANTHER" id="PTHR10775">
    <property type="entry name" value="OS08G0208400 PROTEIN"/>
    <property type="match status" value="1"/>
</dbReference>
<dbReference type="PANTHER" id="PTHR10775:SF182">
    <property type="entry name" value="TRANSPOSON, EN_SPM-LIKE, TRANSPOSASE-ASSOCIATED DOMAIN PROTEIN-RELATED"/>
    <property type="match status" value="1"/>
</dbReference>
<feature type="domain" description="Transposase-associated" evidence="2">
    <location>
        <begin position="4"/>
        <end position="73"/>
    </location>
</feature>
<reference evidence="3" key="1">
    <citation type="journal article" date="2012" name="Nat. Commun.">
        <title>The genome of Prunus mume.</title>
        <authorList>
            <person name="Zhang Q."/>
            <person name="Chen W."/>
            <person name="Sun L."/>
            <person name="Zhao F."/>
            <person name="Huang B."/>
            <person name="Yang W."/>
            <person name="Tao Y."/>
            <person name="Wang J."/>
            <person name="Yuan Z."/>
            <person name="Fan G."/>
            <person name="Xing Z."/>
            <person name="Han C."/>
            <person name="Pan H."/>
            <person name="Zhong X."/>
            <person name="Shi W."/>
            <person name="Liang X."/>
            <person name="Du D."/>
            <person name="Sun F."/>
            <person name="Xu Z."/>
            <person name="Hao R."/>
            <person name="Lv T."/>
            <person name="Lv Y."/>
            <person name="Zheng Z."/>
            <person name="Sun M."/>
            <person name="Luo L."/>
            <person name="Cai M."/>
            <person name="Gao Y."/>
            <person name="Wang J."/>
            <person name="Yin Y."/>
            <person name="Xu X."/>
            <person name="Cheng T."/>
            <person name="Wang J."/>
        </authorList>
    </citation>
    <scope>NUCLEOTIDE SEQUENCE [LARGE SCALE GENOMIC DNA]</scope>
</reference>
<accession>A0ABM0P1R9</accession>
<dbReference type="Proteomes" id="UP000694861">
    <property type="component" value="Linkage group LG1"/>
</dbReference>
<feature type="domain" description="DUF4216" evidence="1">
    <location>
        <begin position="603"/>
        <end position="668"/>
    </location>
</feature>
<evidence type="ECO:0000259" key="2">
    <source>
        <dbReference type="Pfam" id="PF13963"/>
    </source>
</evidence>
<keyword evidence="3" id="KW-1185">Reference proteome</keyword>
<sequence>METSWMLADRRSKEYEEGVEEFLRMALANAIDHGRILCPCQKCGNTRNFTIRVIREHMYFNGLDQTYKDWIWHAKPIEINASEIVNQEPQPECDFFGETVDMCEGAQEHFTENPEEFKKFVEEAGKPLYPGCHKHTKLSGLVKLYNLKARDGWHGRQLFHRYDDRSWKKYHDLTSCPKCGLSRWKVTKKNVVKKGVPTKVLQYFPPVPKFKSGSPSWKMIEYKWLGFGSKPRNLRLALSSYEINPYSSLSSRYNCWPVILVTYNLPPELCMKRKFMMLTLLISSPKQPGNDINIYLEPLVDDLALLWDGVEGVYDAFRQESFTLRAILFWTINDFPAYGNLSGCTMKGYYACPICGDKTYTKRLEHGNKMAFTGHRRFLSRYHPYRKLTEEFNGKEELDPTPMPLTREQVWKEVESINYEWGEITGKRKDVGYTNCYKKISIFFNLPCWKSHYVRHCLNVMHIEKNVCESIFGTLLNIPGKTKDGVVAREDLVKLEGCTANRFHVEESIQFCSEYMADLSAIGVPISWLDLANTSTTLSSIVIEPMRHDKWKQAHRAILDNIMEVDPYINEHKHHLKETNPRKAKDEKWIQDMHNRWFISLFHHRFQVPFFKCAWVENEKGIKYDDDTRLTMVNLNRRGYRKDEFVMATHVSQVFYIDDPEHNAWSIVLPMPNRVYVHGDELEDDVLEHQSFTNGLPLVEEFKYELGEGDTKYIQTDCEGIWVTNRKTRA</sequence>
<dbReference type="InterPro" id="IPR025312">
    <property type="entry name" value="DUF4216"/>
</dbReference>
<evidence type="ECO:0000313" key="3">
    <source>
        <dbReference type="Proteomes" id="UP000694861"/>
    </source>
</evidence>
<evidence type="ECO:0000313" key="4">
    <source>
        <dbReference type="RefSeq" id="XP_008233167.1"/>
    </source>
</evidence>
<dbReference type="GeneID" id="103332221"/>